<evidence type="ECO:0000256" key="11">
    <source>
        <dbReference type="ARBA" id="ARBA00023136"/>
    </source>
</evidence>
<dbReference type="PANTHER" id="PTHR10361:SF30">
    <property type="entry name" value="SODIUM_METABOLITE COTRANSPORTER BASS6, CHLOROPLASTIC-RELATED"/>
    <property type="match status" value="1"/>
</dbReference>
<dbReference type="InterPro" id="IPR004710">
    <property type="entry name" value="Bilac:Na_transpt"/>
</dbReference>
<evidence type="ECO:0000256" key="3">
    <source>
        <dbReference type="ARBA" id="ARBA00004141"/>
    </source>
</evidence>
<dbReference type="AlphaFoldDB" id="A0AAQ3JNI2"/>
<evidence type="ECO:0000256" key="4">
    <source>
        <dbReference type="ARBA" id="ARBA00006528"/>
    </source>
</evidence>
<dbReference type="GO" id="GO:0016020">
    <property type="term" value="C:membrane"/>
    <property type="evidence" value="ECO:0007669"/>
    <property type="project" value="UniProtKB-SubCell"/>
</dbReference>
<protein>
    <submittedName>
        <fullName evidence="13">Sodium/metabolite cotransporter BASS5, chloroplastic</fullName>
    </submittedName>
</protein>
<gene>
    <name evidence="13" type="ORF">Cni_G01603</name>
</gene>
<dbReference type="FunFam" id="1.20.1530.20:FF:000018">
    <property type="entry name" value="Probable sodium/metabolite cotransporter BASS1, chloroplastic"/>
    <property type="match status" value="1"/>
</dbReference>
<reference evidence="13 14" key="1">
    <citation type="submission" date="2023-10" db="EMBL/GenBank/DDBJ databases">
        <title>Chromosome-scale genome assembly provides insights into flower coloration mechanisms of Canna indica.</title>
        <authorList>
            <person name="Li C."/>
        </authorList>
    </citation>
    <scope>NUCLEOTIDE SEQUENCE [LARGE SCALE GENOMIC DNA]</scope>
    <source>
        <tissue evidence="13">Flower</tissue>
    </source>
</reference>
<keyword evidence="7" id="KW-0934">Plastid</keyword>
<dbReference type="PANTHER" id="PTHR10361">
    <property type="entry name" value="SODIUM-BILE ACID COTRANSPORTER"/>
    <property type="match status" value="1"/>
</dbReference>
<dbReference type="Pfam" id="PF01758">
    <property type="entry name" value="SBF"/>
    <property type="match status" value="1"/>
</dbReference>
<keyword evidence="8 12" id="KW-0812">Transmembrane</keyword>
<evidence type="ECO:0000256" key="5">
    <source>
        <dbReference type="ARBA" id="ARBA00022448"/>
    </source>
</evidence>
<feature type="transmembrane region" description="Helical" evidence="12">
    <location>
        <begin position="309"/>
        <end position="339"/>
    </location>
</feature>
<keyword evidence="5" id="KW-0813">Transport</keyword>
<name>A0AAQ3JNI2_9LILI</name>
<comment type="subcellular location">
    <subcellularLocation>
        <location evidence="3">Membrane</location>
        <topology evidence="3">Multi-pass membrane protein</topology>
    </subcellularLocation>
    <subcellularLocation>
        <location evidence="2">Plastid</location>
        <location evidence="2">Chloroplast envelope</location>
    </subcellularLocation>
</comment>
<dbReference type="InterPro" id="IPR002657">
    <property type="entry name" value="BilAc:Na_symport/Acr3"/>
</dbReference>
<evidence type="ECO:0000256" key="9">
    <source>
        <dbReference type="ARBA" id="ARBA00022946"/>
    </source>
</evidence>
<evidence type="ECO:0000313" key="13">
    <source>
        <dbReference type="EMBL" id="WOK92911.1"/>
    </source>
</evidence>
<dbReference type="EMBL" id="CP136890">
    <property type="protein sequence ID" value="WOK92911.1"/>
    <property type="molecule type" value="Genomic_DNA"/>
</dbReference>
<sequence length="409" mass="44100">MTSRALGLKTPVHPRAAYARSQLPLLRPWTLEFHYSPPPLCPLSRARDDRIFLGRYVSAKATRSFDPERTAEDGFEVSQEVQRSEISFLKTLKGANSVIPHIVLASTVLALVYPPSFTWFTTRYYAPALGFLMFAVGVNSSPQDFVEAFKKPDAIAAGYIGQFIIKPLLGYLFGIISVSIFNLPNSLGAGIMLVSCVSGAQLSNYATFLTDPPMAPLSIVMTSLSTASAVLVTPTLSLLLIGQKLPVDVKGMMSSIMQIVVAPIAAGLLLNRFLPRVCAAIQPFLPPLSVFVTALCVGSPLAINIKAIISPFGISLVLLMFAFHASAFIAGHGFAGFLFRRSADVEALQRTISYTTGMQSSLLALALANKFFQDPLVGVPPAISVVLMSLMGFALVMIWSKGKQHLQTV</sequence>
<dbReference type="InterPro" id="IPR038770">
    <property type="entry name" value="Na+/solute_symporter_sf"/>
</dbReference>
<comment type="function">
    <text evidence="1">May function as sodium-coupled metabolite transporter across the chloroplast envelope.</text>
</comment>
<dbReference type="Proteomes" id="UP001327560">
    <property type="component" value="Chromosome 1"/>
</dbReference>
<keyword evidence="6" id="KW-0150">Chloroplast</keyword>
<feature type="transmembrane region" description="Helical" evidence="12">
    <location>
        <begin position="187"/>
        <end position="207"/>
    </location>
</feature>
<feature type="transmembrane region" description="Helical" evidence="12">
    <location>
        <begin position="98"/>
        <end position="118"/>
    </location>
</feature>
<organism evidence="13 14">
    <name type="scientific">Canna indica</name>
    <name type="common">Indian-shot</name>
    <dbReference type="NCBI Taxonomy" id="4628"/>
    <lineage>
        <taxon>Eukaryota</taxon>
        <taxon>Viridiplantae</taxon>
        <taxon>Streptophyta</taxon>
        <taxon>Embryophyta</taxon>
        <taxon>Tracheophyta</taxon>
        <taxon>Spermatophyta</taxon>
        <taxon>Magnoliopsida</taxon>
        <taxon>Liliopsida</taxon>
        <taxon>Zingiberales</taxon>
        <taxon>Cannaceae</taxon>
        <taxon>Canna</taxon>
    </lineage>
</organism>
<evidence type="ECO:0000256" key="8">
    <source>
        <dbReference type="ARBA" id="ARBA00022692"/>
    </source>
</evidence>
<keyword evidence="11 12" id="KW-0472">Membrane</keyword>
<accession>A0AAQ3JNI2</accession>
<feature type="transmembrane region" description="Helical" evidence="12">
    <location>
        <begin position="378"/>
        <end position="399"/>
    </location>
</feature>
<feature type="transmembrane region" description="Helical" evidence="12">
    <location>
        <begin position="163"/>
        <end position="181"/>
    </location>
</feature>
<evidence type="ECO:0000256" key="1">
    <source>
        <dbReference type="ARBA" id="ARBA00003198"/>
    </source>
</evidence>
<feature type="transmembrane region" description="Helical" evidence="12">
    <location>
        <begin position="219"/>
        <end position="241"/>
    </location>
</feature>
<evidence type="ECO:0000256" key="12">
    <source>
        <dbReference type="SAM" id="Phobius"/>
    </source>
</evidence>
<keyword evidence="10 12" id="KW-1133">Transmembrane helix</keyword>
<keyword evidence="9" id="KW-0809">Transit peptide</keyword>
<comment type="similarity">
    <text evidence="4">Belongs to the bile acid:sodium symporter (BASS) (TC 2.A.28) family.</text>
</comment>
<keyword evidence="14" id="KW-1185">Reference proteome</keyword>
<evidence type="ECO:0000256" key="10">
    <source>
        <dbReference type="ARBA" id="ARBA00022989"/>
    </source>
</evidence>
<proteinExistence type="inferred from homology"/>
<evidence type="ECO:0000256" key="2">
    <source>
        <dbReference type="ARBA" id="ARBA00004119"/>
    </source>
</evidence>
<feature type="transmembrane region" description="Helical" evidence="12">
    <location>
        <begin position="283"/>
        <end position="303"/>
    </location>
</feature>
<evidence type="ECO:0000256" key="6">
    <source>
        <dbReference type="ARBA" id="ARBA00022528"/>
    </source>
</evidence>
<dbReference type="GO" id="GO:0009941">
    <property type="term" value="C:chloroplast envelope"/>
    <property type="evidence" value="ECO:0007669"/>
    <property type="project" value="UniProtKB-SubCell"/>
</dbReference>
<dbReference type="Gene3D" id="1.20.1530.20">
    <property type="match status" value="1"/>
</dbReference>
<feature type="transmembrane region" description="Helical" evidence="12">
    <location>
        <begin position="253"/>
        <end position="271"/>
    </location>
</feature>
<evidence type="ECO:0000256" key="7">
    <source>
        <dbReference type="ARBA" id="ARBA00022640"/>
    </source>
</evidence>
<evidence type="ECO:0000313" key="14">
    <source>
        <dbReference type="Proteomes" id="UP001327560"/>
    </source>
</evidence>